<accession>A0A2Z7CYL4</accession>
<dbReference type="InterPro" id="IPR019128">
    <property type="entry name" value="Dcc1"/>
</dbReference>
<dbReference type="GO" id="GO:0000775">
    <property type="term" value="C:chromosome, centromeric region"/>
    <property type="evidence" value="ECO:0007669"/>
    <property type="project" value="TreeGrafter"/>
</dbReference>
<evidence type="ECO:0000313" key="3">
    <source>
        <dbReference type="EMBL" id="KZV52344.1"/>
    </source>
</evidence>
<dbReference type="PANTHER" id="PTHR13395:SF6">
    <property type="entry name" value="SISTER CHROMATID COHESION PROTEIN DCC1"/>
    <property type="match status" value="1"/>
</dbReference>
<gene>
    <name evidence="3" type="ORF">F511_32162</name>
</gene>
<dbReference type="GO" id="GO:0000785">
    <property type="term" value="C:chromatin"/>
    <property type="evidence" value="ECO:0007669"/>
    <property type="project" value="TreeGrafter"/>
</dbReference>
<dbReference type="PANTHER" id="PTHR13395">
    <property type="entry name" value="SISTER CHROMATID COHESION PROTEIN DCC1-RELATED"/>
    <property type="match status" value="1"/>
</dbReference>
<keyword evidence="2" id="KW-0235">DNA replication</keyword>
<dbReference type="GO" id="GO:0006260">
    <property type="term" value="P:DNA replication"/>
    <property type="evidence" value="ECO:0007669"/>
    <property type="project" value="UniProtKB-KW"/>
</dbReference>
<keyword evidence="4" id="KW-1185">Reference proteome</keyword>
<evidence type="ECO:0008006" key="5">
    <source>
        <dbReference type="Google" id="ProtNLM"/>
    </source>
</evidence>
<dbReference type="AlphaFoldDB" id="A0A2Z7CYL4"/>
<dbReference type="Pfam" id="PF09724">
    <property type="entry name" value="Dcc1"/>
    <property type="match status" value="1"/>
</dbReference>
<dbReference type="Proteomes" id="UP000250235">
    <property type="component" value="Unassembled WGS sequence"/>
</dbReference>
<protein>
    <recommendedName>
        <fullName evidence="5">Sister chromatid cohesion protein DCC1</fullName>
    </recommendedName>
</protein>
<evidence type="ECO:0000313" key="4">
    <source>
        <dbReference type="Proteomes" id="UP000250235"/>
    </source>
</evidence>
<dbReference type="EMBL" id="KQ991095">
    <property type="protein sequence ID" value="KZV52344.1"/>
    <property type="molecule type" value="Genomic_DNA"/>
</dbReference>
<evidence type="ECO:0000256" key="1">
    <source>
        <dbReference type="ARBA" id="ARBA00007017"/>
    </source>
</evidence>
<sequence length="392" mass="44244">MEHSQPEYYGGAEAVLGLQPNSSISVAYNSLFGPHDDLILLELDDKLVPEVIHERVVLRGQPDEDAVLCTDTKTYAIKFVGTSNSVFLIPPSDKLMQVCNDKGDDNVVASVIKVSPGSMELVEIAPKLDRLRTLLSQNPYSFDEASEMDTVDEAETPKIGLYRWNDLTDMLQGSDVELRLGLQSLLAVEIDGYWRTLDDKYMNGILNMLLHDTILQDWSINALNQDAVLCALEADGYSRNIASHCLRVFCDKVHEDAGGSGIWTLNARRVCVHFAREILREGKMKLQIFVDEWIRKVPDGINASFDILEGEVLTEKIGVETWVYSFSVSSLPCTPKERFSILFRERLRWEWKDLEPFVRDLSVPGLTLEGLLLKYTRRTQPTVDAEPVFSAR</sequence>
<dbReference type="OrthoDB" id="5199543at2759"/>
<name>A0A2Z7CYL4_9LAMI</name>
<proteinExistence type="inferred from homology"/>
<organism evidence="3 4">
    <name type="scientific">Dorcoceras hygrometricum</name>
    <dbReference type="NCBI Taxonomy" id="472368"/>
    <lineage>
        <taxon>Eukaryota</taxon>
        <taxon>Viridiplantae</taxon>
        <taxon>Streptophyta</taxon>
        <taxon>Embryophyta</taxon>
        <taxon>Tracheophyta</taxon>
        <taxon>Spermatophyta</taxon>
        <taxon>Magnoliopsida</taxon>
        <taxon>eudicotyledons</taxon>
        <taxon>Gunneridae</taxon>
        <taxon>Pentapetalae</taxon>
        <taxon>asterids</taxon>
        <taxon>lamiids</taxon>
        <taxon>Lamiales</taxon>
        <taxon>Gesneriaceae</taxon>
        <taxon>Didymocarpoideae</taxon>
        <taxon>Trichosporeae</taxon>
        <taxon>Loxocarpinae</taxon>
        <taxon>Dorcoceras</taxon>
    </lineage>
</organism>
<reference evidence="3 4" key="1">
    <citation type="journal article" date="2015" name="Proc. Natl. Acad. Sci. U.S.A.">
        <title>The resurrection genome of Boea hygrometrica: A blueprint for survival of dehydration.</title>
        <authorList>
            <person name="Xiao L."/>
            <person name="Yang G."/>
            <person name="Zhang L."/>
            <person name="Yang X."/>
            <person name="Zhao S."/>
            <person name="Ji Z."/>
            <person name="Zhou Q."/>
            <person name="Hu M."/>
            <person name="Wang Y."/>
            <person name="Chen M."/>
            <person name="Xu Y."/>
            <person name="Jin H."/>
            <person name="Xiao X."/>
            <person name="Hu G."/>
            <person name="Bao F."/>
            <person name="Hu Y."/>
            <person name="Wan P."/>
            <person name="Li L."/>
            <person name="Deng X."/>
            <person name="Kuang T."/>
            <person name="Xiang C."/>
            <person name="Zhu J.K."/>
            <person name="Oliver M.J."/>
            <person name="He Y."/>
        </authorList>
    </citation>
    <scope>NUCLEOTIDE SEQUENCE [LARGE SCALE GENOMIC DNA]</scope>
    <source>
        <strain evidence="4">cv. XS01</strain>
    </source>
</reference>
<dbReference type="GO" id="GO:0034088">
    <property type="term" value="P:maintenance of mitotic sister chromatid cohesion"/>
    <property type="evidence" value="ECO:0007669"/>
    <property type="project" value="TreeGrafter"/>
</dbReference>
<dbReference type="GO" id="GO:0031390">
    <property type="term" value="C:Ctf18 RFC-like complex"/>
    <property type="evidence" value="ECO:0007669"/>
    <property type="project" value="InterPro"/>
</dbReference>
<comment type="similarity">
    <text evidence="1">Belongs to the DCC1 family.</text>
</comment>
<evidence type="ECO:0000256" key="2">
    <source>
        <dbReference type="ARBA" id="ARBA00022705"/>
    </source>
</evidence>